<feature type="compositionally biased region" description="Low complexity" evidence="5">
    <location>
        <begin position="18"/>
        <end position="29"/>
    </location>
</feature>
<evidence type="ECO:0000256" key="2">
    <source>
        <dbReference type="ARBA" id="ARBA00022771"/>
    </source>
</evidence>
<evidence type="ECO:0000256" key="3">
    <source>
        <dbReference type="ARBA" id="ARBA00022833"/>
    </source>
</evidence>
<dbReference type="SUPFAM" id="SSF144232">
    <property type="entry name" value="HIT/MYND zinc finger-like"/>
    <property type="match status" value="1"/>
</dbReference>
<protein>
    <recommendedName>
        <fullName evidence="6">MYND-type domain-containing protein</fullName>
    </recommendedName>
</protein>
<dbReference type="GO" id="GO:0008270">
    <property type="term" value="F:zinc ion binding"/>
    <property type="evidence" value="ECO:0007669"/>
    <property type="project" value="UniProtKB-KW"/>
</dbReference>
<evidence type="ECO:0000256" key="1">
    <source>
        <dbReference type="ARBA" id="ARBA00022723"/>
    </source>
</evidence>
<evidence type="ECO:0000313" key="7">
    <source>
        <dbReference type="EMBL" id="PPQ96921.1"/>
    </source>
</evidence>
<feature type="region of interest" description="Disordered" evidence="5">
    <location>
        <begin position="159"/>
        <end position="187"/>
    </location>
</feature>
<feature type="domain" description="MYND-type" evidence="6">
    <location>
        <begin position="1547"/>
        <end position="1583"/>
    </location>
</feature>
<dbReference type="Pfam" id="PF14737">
    <property type="entry name" value="DUF4470"/>
    <property type="match status" value="3"/>
</dbReference>
<accession>A0A409Y1S6</accession>
<dbReference type="STRING" id="231916.A0A409Y1S6"/>
<comment type="caution">
    <text evidence="7">The sequence shown here is derived from an EMBL/GenBank/DDBJ whole genome shotgun (WGS) entry which is preliminary data.</text>
</comment>
<dbReference type="Proteomes" id="UP000284706">
    <property type="component" value="Unassembled WGS sequence"/>
</dbReference>
<gene>
    <name evidence="7" type="ORF">CVT26_005907</name>
</gene>
<dbReference type="PROSITE" id="PS50865">
    <property type="entry name" value="ZF_MYND_2"/>
    <property type="match status" value="1"/>
</dbReference>
<dbReference type="InterPro" id="IPR002893">
    <property type="entry name" value="Znf_MYND"/>
</dbReference>
<name>A0A409Y1S6_9AGAR</name>
<proteinExistence type="predicted"/>
<evidence type="ECO:0000256" key="4">
    <source>
        <dbReference type="PROSITE-ProRule" id="PRU00134"/>
    </source>
</evidence>
<evidence type="ECO:0000256" key="5">
    <source>
        <dbReference type="SAM" id="MobiDB-lite"/>
    </source>
</evidence>
<keyword evidence="2 4" id="KW-0863">Zinc-finger</keyword>
<evidence type="ECO:0000313" key="8">
    <source>
        <dbReference type="Proteomes" id="UP000284706"/>
    </source>
</evidence>
<keyword evidence="1" id="KW-0479">Metal-binding</keyword>
<feature type="compositionally biased region" description="Polar residues" evidence="5">
    <location>
        <begin position="1"/>
        <end position="17"/>
    </location>
</feature>
<keyword evidence="3" id="KW-0862">Zinc</keyword>
<feature type="region of interest" description="Disordered" evidence="5">
    <location>
        <begin position="1"/>
        <end position="32"/>
    </location>
</feature>
<organism evidence="7 8">
    <name type="scientific">Gymnopilus dilepis</name>
    <dbReference type="NCBI Taxonomy" id="231916"/>
    <lineage>
        <taxon>Eukaryota</taxon>
        <taxon>Fungi</taxon>
        <taxon>Dikarya</taxon>
        <taxon>Basidiomycota</taxon>
        <taxon>Agaricomycotina</taxon>
        <taxon>Agaricomycetes</taxon>
        <taxon>Agaricomycetidae</taxon>
        <taxon>Agaricales</taxon>
        <taxon>Agaricineae</taxon>
        <taxon>Hymenogastraceae</taxon>
        <taxon>Gymnopilus</taxon>
    </lineage>
</organism>
<keyword evidence="8" id="KW-1185">Reference proteome</keyword>
<dbReference type="Gene3D" id="6.10.140.2220">
    <property type="match status" value="1"/>
</dbReference>
<dbReference type="OrthoDB" id="5282002at2759"/>
<dbReference type="InterPro" id="IPR027974">
    <property type="entry name" value="DUF4470"/>
</dbReference>
<reference evidence="7 8" key="1">
    <citation type="journal article" date="2018" name="Evol. Lett.">
        <title>Horizontal gene cluster transfer increased hallucinogenic mushroom diversity.</title>
        <authorList>
            <person name="Reynolds H.T."/>
            <person name="Vijayakumar V."/>
            <person name="Gluck-Thaler E."/>
            <person name="Korotkin H.B."/>
            <person name="Matheny P.B."/>
            <person name="Slot J.C."/>
        </authorList>
    </citation>
    <scope>NUCLEOTIDE SEQUENCE [LARGE SCALE GENOMIC DNA]</scope>
    <source>
        <strain evidence="7 8">SRW20</strain>
    </source>
</reference>
<sequence>MTSLQDGQDSDIPTANGSPPSKSEPASSSDDGYWIMPIPPPLYRTPIPGMPRKRTPRYVFGWALTYEDQLAWADKLGIPKEEECSDAARIGVLWDVVLGMLPRNIRKITAVRCIRYGNPTAASCISIGTNLSTDQINRVQDEEFIGRVWNRLDLDIDPNWTSPSNSTTTPEHKSPTDPSSESDDEYWTMPAPPPLYWTPIPGAKRRTPQYVFGWAFTDEDQVALADKFGIPKEGHSTRARADMAWEMIVAMLPRSLRKVAALDNLRGDYEAKKMALTDYLEEATLKAAAQGVQYESASDSDSEFSKSKTKRKEGPYDAYTLAERHELGQVFQDWVLRRSLRAAHRPFERLPCANSTAVHPTEDKNSSRNCKHPLRASDWKPSWMTENRRPNFGTDGPRIWSNIPAMDTLNLLKNELKNDTTPPKKLSLAYVGSADLQNVVRTVNSLPPTFSGDLTILLNAPPQSQSEQSPSRTLLRSILILLTLQSVVTDIDQAAEIALHLWTSAFVRSSHGHVHRRIAGDFGNAIKVAVLDYSSLKKDGRNVDYVFDIGLGAKSAMKGVLSRDTIDLLKKFQDHEGAFDEATEGYKEAKFGPASTDRHERAYSRLQPSHRQAYSVQRASGHTYPFGGRNVIHIPNRTLFSPSGQWLQDDLAYPLDEWNIEEVIAAGLEHGCQSADIFGCLYFYLSEQLRTFIRRLRKFNIAFKFFEKDPHELARQLTQGIYTPLGLARDTVFDRIDVSNIADYDVDGSNGGGLSNILKDWAPLLNENNLSSTILGYSDSWVSTQRKSHPGPVEMQALTLQLIKKGWLDAQKMQPELIPVWLKYFVALYDNSAAFEDYLEKEGVDQAAGKAGLRRKTKHTVVPQRIGVEVGDAPNALPHFPTDESWYWRVQVSQVSFNCKNPMRDPKWLPSWIQEKRRPNFRAERPRIWSNIPAMDTFNLSQNELSIETSSLPPRLAMAYIGSANLRNVIRTVNALPSDFSAELIILLNAPPPSGEPLADFNPPKVTLLRSILILTALRNTINDIGQSVEIALQLWTSPFIRKSHGSVHRSLAGDLIKTIRPGILDGTNVEYVLNSSLGGESGMKGALSKETWDSILEFHNRKEPHDDSEKPMDAYLEAKFGRVRDDGHDRACCRLQPSHRVSYDQFHTVGHMWPFGGPKITPKPNKTLWSPSGLYLQDALASPLDEWDIEEVIAAGTAHGCQRADLFGCLYFYLSDQLREFIRRLRRFKISFKFFEKNPADLAHQISQGSYAPIDIPKDAAFDCIDFCDFADEDLTEDGSSVLAKVLNDWSPFLNKTNPNATMLGYFAKWMSKQRKSQPGPAEMQAFTGQLIKQGKLQAEKMLPELIPVWFKYYVALYDNSPAFEEYLTKQNIDEAAQNVGLKRKTKHTVVPHRIGGQLGDLPNTLPQFPTDESWYWKCSFQRLCAHIPLVSGMLHSPGSKKIPPSKVDVRLRSLSKQLDGLGDDFEAKKMVLSDYFQEHSSQLASEESISQPKAEEIERDVFAIAGQHGLGDIFQGWVLRRSLSEAHRPLERQPCANLAGNDEDEGHCENEGAMTCGQCKLVLYCSKDCQRRHWSHHKMDCKNTMRDPKWLPEWIQEKRPPNFGTERPRIWTNIPAIDTLNLSQNEAVNAASSLPQRLALAYIGSANLRNVILTVNALPSDFSSELIILLNAPPPSGELPAGWHPARVSLVRSILILTTLRNTINDIDQSAEIALHLWTSAFIRKSHGQAHRYLAEELIKTTRPEVGEGATEEYVLNLSLGSQSGMKGVVSKETWDSILEFRDRKDPPPDSQKPMDAYFDAKFGKFKDDGHERACCRLELSHRAAYDKFHTMGQMWPFGAAKMIPKPNKTLWSPSGQYLQEALASPLDEWNVEDVMKAGIACGCQRADIFGCLYFYLSDQLRQFIRRLRKFKISFKFSEKPPGVLAHQLSQGAYAHIGLAKDVVFDRIDFSNFADEDLGEGGSSVLVSVLNDWSPLLNKENPSATILGYFAEWVSKQRKSQPGTTEMRALTGQLIKQGKLQAEKMLPDLIPVWLKYYVALFDNSAAFEEYLKKQNIDDAAQKAGLKRKTKHTVVSHVGPFIQFDHDMDLTPSVQRIGGQLGDLPNALPHFANDDSWYWKVQLSQTSLSERFVEFGIV</sequence>
<dbReference type="EMBL" id="NHYE01001314">
    <property type="protein sequence ID" value="PPQ96921.1"/>
    <property type="molecule type" value="Genomic_DNA"/>
</dbReference>
<evidence type="ECO:0000259" key="6">
    <source>
        <dbReference type="PROSITE" id="PS50865"/>
    </source>
</evidence>
<dbReference type="InParanoid" id="A0A409Y1S6"/>
<feature type="compositionally biased region" description="Low complexity" evidence="5">
    <location>
        <begin position="159"/>
        <end position="169"/>
    </location>
</feature>
<dbReference type="Pfam" id="PF01753">
    <property type="entry name" value="zf-MYND"/>
    <property type="match status" value="1"/>
</dbReference>